<evidence type="ECO:0000256" key="2">
    <source>
        <dbReference type="ARBA" id="ARBA00022737"/>
    </source>
</evidence>
<dbReference type="InterPro" id="IPR013767">
    <property type="entry name" value="PAS_fold"/>
</dbReference>
<reference evidence="14" key="1">
    <citation type="journal article" date="2022" name="bioRxiv">
        <title>Sequencing and chromosome-scale assembly of the giantPleurodeles waltlgenome.</title>
        <authorList>
            <person name="Brown T."/>
            <person name="Elewa A."/>
            <person name="Iarovenko S."/>
            <person name="Subramanian E."/>
            <person name="Araus A.J."/>
            <person name="Petzold A."/>
            <person name="Susuki M."/>
            <person name="Suzuki K.-i.T."/>
            <person name="Hayashi T."/>
            <person name="Toyoda A."/>
            <person name="Oliveira C."/>
            <person name="Osipova E."/>
            <person name="Leigh N.D."/>
            <person name="Simon A."/>
            <person name="Yun M.H."/>
        </authorList>
    </citation>
    <scope>NUCLEOTIDE SEQUENCE</scope>
    <source>
        <strain evidence="14">20211129_DDA</strain>
        <tissue evidence="14">Liver</tissue>
    </source>
</reference>
<feature type="modified residue" description="(3S)-3-hydroxyasparagine" evidence="10">
    <location>
        <position position="789"/>
    </location>
</feature>
<dbReference type="SMART" id="SM00091">
    <property type="entry name" value="PAS"/>
    <property type="match status" value="2"/>
</dbReference>
<evidence type="ECO:0000259" key="13">
    <source>
        <dbReference type="PROSITE" id="PS50888"/>
    </source>
</evidence>
<evidence type="ECO:0000256" key="3">
    <source>
        <dbReference type="ARBA" id="ARBA00022843"/>
    </source>
</evidence>
<dbReference type="SUPFAM" id="SSF55785">
    <property type="entry name" value="PYP-like sensor domain (PAS domain)"/>
    <property type="match status" value="2"/>
</dbReference>
<dbReference type="Pfam" id="PF11413">
    <property type="entry name" value="HIF-1"/>
    <property type="match status" value="1"/>
</dbReference>
<dbReference type="CDD" id="cd00130">
    <property type="entry name" value="PAS"/>
    <property type="match status" value="2"/>
</dbReference>
<dbReference type="PROSITE" id="PS50112">
    <property type="entry name" value="PAS"/>
    <property type="match status" value="2"/>
</dbReference>
<dbReference type="InterPro" id="IPR021537">
    <property type="entry name" value="HIF_alpha-like"/>
</dbReference>
<feature type="domain" description="PAS" evidence="12">
    <location>
        <begin position="236"/>
        <end position="278"/>
    </location>
</feature>
<feature type="domain" description="BHLH" evidence="13">
    <location>
        <begin position="8"/>
        <end position="61"/>
    </location>
</feature>
<dbReference type="InterPro" id="IPR000014">
    <property type="entry name" value="PAS"/>
</dbReference>
<evidence type="ECO:0000256" key="7">
    <source>
        <dbReference type="ARBA" id="ARBA00023163"/>
    </source>
</evidence>
<keyword evidence="6" id="KW-0010">Activator</keyword>
<dbReference type="EMBL" id="JANPWB010000013">
    <property type="protein sequence ID" value="KAJ1106429.1"/>
    <property type="molecule type" value="Genomic_DNA"/>
</dbReference>
<feature type="domain" description="PAS" evidence="12">
    <location>
        <begin position="75"/>
        <end position="147"/>
    </location>
</feature>
<evidence type="ECO:0000256" key="9">
    <source>
        <dbReference type="ARBA" id="ARBA00023278"/>
    </source>
</evidence>
<keyword evidence="3" id="KW-0832">Ubl conjugation</keyword>
<dbReference type="PANTHER" id="PTHR23043:SF17">
    <property type="entry name" value="PROTEIN SIMILAR"/>
    <property type="match status" value="1"/>
</dbReference>
<dbReference type="InterPro" id="IPR013655">
    <property type="entry name" value="PAS_fold_3"/>
</dbReference>
<dbReference type="AlphaFoldDB" id="A0AAV7MVE8"/>
<name>A0AAV7MVE8_PLEWA</name>
<keyword evidence="5" id="KW-0238">DNA-binding</keyword>
<dbReference type="Pfam" id="PF08447">
    <property type="entry name" value="PAS_3"/>
    <property type="match status" value="1"/>
</dbReference>
<dbReference type="PANTHER" id="PTHR23043">
    <property type="entry name" value="HYPOXIA-INDUCIBLE FACTOR 1 ALPHA"/>
    <property type="match status" value="1"/>
</dbReference>
<comment type="caution">
    <text evidence="14">The sequence shown here is derived from an EMBL/GenBank/DDBJ whole genome shotgun (WGS) entry which is preliminary data.</text>
</comment>
<evidence type="ECO:0000256" key="6">
    <source>
        <dbReference type="ARBA" id="ARBA00023159"/>
    </source>
</evidence>
<organism evidence="14 15">
    <name type="scientific">Pleurodeles waltl</name>
    <name type="common">Iberian ribbed newt</name>
    <dbReference type="NCBI Taxonomy" id="8319"/>
    <lineage>
        <taxon>Eukaryota</taxon>
        <taxon>Metazoa</taxon>
        <taxon>Chordata</taxon>
        <taxon>Craniata</taxon>
        <taxon>Vertebrata</taxon>
        <taxon>Euteleostomi</taxon>
        <taxon>Amphibia</taxon>
        <taxon>Batrachia</taxon>
        <taxon>Caudata</taxon>
        <taxon>Salamandroidea</taxon>
        <taxon>Salamandridae</taxon>
        <taxon>Pleurodelinae</taxon>
        <taxon>Pleurodeles</taxon>
    </lineage>
</organism>
<dbReference type="Gene3D" id="3.30.450.20">
    <property type="entry name" value="PAS domain"/>
    <property type="match status" value="2"/>
</dbReference>
<dbReference type="CDD" id="cd11433">
    <property type="entry name" value="bHLH-PAS_HIF"/>
    <property type="match status" value="1"/>
</dbReference>
<dbReference type="GO" id="GO:0005634">
    <property type="term" value="C:nucleus"/>
    <property type="evidence" value="ECO:0007669"/>
    <property type="project" value="UniProtKB-SubCell"/>
</dbReference>
<evidence type="ECO:0000256" key="1">
    <source>
        <dbReference type="ARBA" id="ARBA00004123"/>
    </source>
</evidence>
<dbReference type="GO" id="GO:0000981">
    <property type="term" value="F:DNA-binding transcription factor activity, RNA polymerase II-specific"/>
    <property type="evidence" value="ECO:0007669"/>
    <property type="project" value="TreeGrafter"/>
</dbReference>
<dbReference type="GO" id="GO:0071456">
    <property type="term" value="P:cellular response to hypoxia"/>
    <property type="evidence" value="ECO:0007669"/>
    <property type="project" value="TreeGrafter"/>
</dbReference>
<dbReference type="SMART" id="SM00353">
    <property type="entry name" value="HLH"/>
    <property type="match status" value="1"/>
</dbReference>
<keyword evidence="4" id="KW-0805">Transcription regulation</keyword>
<keyword evidence="2" id="KW-0677">Repeat</keyword>
<keyword evidence="15" id="KW-1185">Reference proteome</keyword>
<evidence type="ECO:0000256" key="4">
    <source>
        <dbReference type="ARBA" id="ARBA00023015"/>
    </source>
</evidence>
<comment type="subcellular location">
    <subcellularLocation>
        <location evidence="1">Nucleus</location>
    </subcellularLocation>
</comment>
<evidence type="ECO:0000256" key="10">
    <source>
        <dbReference type="PIRSR" id="PIRSR621537-50"/>
    </source>
</evidence>
<keyword evidence="7" id="KW-0804">Transcription</keyword>
<evidence type="ECO:0000256" key="11">
    <source>
        <dbReference type="SAM" id="MobiDB-lite"/>
    </source>
</evidence>
<dbReference type="Pfam" id="PF00989">
    <property type="entry name" value="PAS"/>
    <property type="match status" value="1"/>
</dbReference>
<protein>
    <submittedName>
        <fullName evidence="14">Uncharacterized protein</fullName>
    </submittedName>
</protein>
<dbReference type="InterPro" id="IPR011598">
    <property type="entry name" value="bHLH_dom"/>
</dbReference>
<gene>
    <name evidence="14" type="ORF">NDU88_003830</name>
</gene>
<dbReference type="InterPro" id="IPR014887">
    <property type="entry name" value="HIF-1_CTAD"/>
</dbReference>
<dbReference type="InterPro" id="IPR001610">
    <property type="entry name" value="PAC"/>
</dbReference>
<dbReference type="NCBIfam" id="TIGR00229">
    <property type="entry name" value="sensory_box"/>
    <property type="match status" value="1"/>
</dbReference>
<keyword evidence="8" id="KW-0539">Nucleus</keyword>
<accession>A0AAV7MVE8</accession>
<evidence type="ECO:0000256" key="8">
    <source>
        <dbReference type="ARBA" id="ARBA00023242"/>
    </source>
</evidence>
<dbReference type="SMART" id="SM00086">
    <property type="entry name" value="PAC"/>
    <property type="match status" value="1"/>
</dbReference>
<feature type="compositionally biased region" description="Basic and acidic residues" evidence="11">
    <location>
        <begin position="1"/>
        <end position="14"/>
    </location>
</feature>
<evidence type="ECO:0000256" key="5">
    <source>
        <dbReference type="ARBA" id="ARBA00023125"/>
    </source>
</evidence>
<proteinExistence type="predicted"/>
<dbReference type="InterPro" id="IPR036638">
    <property type="entry name" value="HLH_DNA-bd_sf"/>
</dbReference>
<dbReference type="GO" id="GO:0046983">
    <property type="term" value="F:protein dimerization activity"/>
    <property type="evidence" value="ECO:0007669"/>
    <property type="project" value="InterPro"/>
</dbReference>
<keyword evidence="9" id="KW-0379">Hydroxylation</keyword>
<dbReference type="InterPro" id="IPR035965">
    <property type="entry name" value="PAS-like_dom_sf"/>
</dbReference>
<dbReference type="Pfam" id="PF08778">
    <property type="entry name" value="HIF-1a_CTAD"/>
    <property type="match status" value="1"/>
</dbReference>
<dbReference type="GO" id="GO:0000977">
    <property type="term" value="F:RNA polymerase II transcription regulatory region sequence-specific DNA binding"/>
    <property type="evidence" value="ECO:0007669"/>
    <property type="project" value="TreeGrafter"/>
</dbReference>
<dbReference type="Pfam" id="PF23171">
    <property type="entry name" value="bHLH_HIF1A"/>
    <property type="match status" value="1"/>
</dbReference>
<evidence type="ECO:0000259" key="12">
    <source>
        <dbReference type="PROSITE" id="PS50112"/>
    </source>
</evidence>
<dbReference type="FunFam" id="3.30.450.20:FF:000015">
    <property type="entry name" value="Hypoxia-inducible factor 1-alpha isoform 1"/>
    <property type="match status" value="1"/>
</dbReference>
<feature type="region of interest" description="Disordered" evidence="11">
    <location>
        <begin position="399"/>
        <end position="420"/>
    </location>
</feature>
<sequence length="831" mass="94296">MRLVCSEKRREKSRNAARHRRSRESKLFLELAQQLPLPENITSHLDKASIMRLAISYARLKGFILTDKKNTNIADGSQARHLIDALEGFLMVVHQTGEMLFLSDNVNKQLGLEQVDMIGQSLFEYIHPCDEEEIREVLHLKHGISSKKACSPCDFFTRMKCSWVSRDRSPNLKPTSWKVLHCRGQSKLLSNTTGDPGRCLVLLCEPICFPSEPEGTQFAGTFLSRHTLDLKFTHSDERVKDLLGYSKSELQGRSMYDYCHALDGELIRKSHHNLLSKGQTSTAQYRMLSKHGGYVWIQTDATVIYSGRTFHTDSIVCMNYVLSEPVETDVIFSLEQTECFFKPWDLPSSKDNSHVDESELLFTKLRENPEELAQLAPTPGDTIIMLDFAMCDWDTTDTPQETSPYEEMLSSGSSDTYGVPKKRASTKAVSPAYPMLQLLPCPRGAEATDKHCYPQGKQELPVDYIQKHYAVPVELQNCFTSQDTKAAEKHCYPLEDQEFPMDNIEKLFALPDELQNYCTSQREFKDSDLEMLAPYIPMEGEDFQLTPICEDHSSSGSILHVFGNPDFDYHSHEKRSVPGYSQLPSGKCLSPLSRNMELNEEVMYVENGKKPPTWHTYQGYVHPFTGWPDDLWPPDPPFGDSSGRLLFENWPPALENKSQDNNFFQPPVTERTENMWESVLKEKVSSAHQRSISLKRKLDLELPEQSQVFEPLLEEAQTAIAPVSTFKKSMQWFSMPNWEPPNVFKACELSGWPNINNLDNKPAPDLRHTLLGSPPCPLPVLNNLDCEVNAPLQGPCRLLQGHELLCVLDQVSTAMQAAMAPAFQGSLSIRQ</sequence>
<dbReference type="PROSITE" id="PS50888">
    <property type="entry name" value="BHLH"/>
    <property type="match status" value="1"/>
</dbReference>
<feature type="modified residue" description="4-hydroxyproline" evidence="10">
    <location>
        <position position="377"/>
    </location>
</feature>
<dbReference type="Proteomes" id="UP001066276">
    <property type="component" value="Chromosome 9"/>
</dbReference>
<evidence type="ECO:0000313" key="15">
    <source>
        <dbReference type="Proteomes" id="UP001066276"/>
    </source>
</evidence>
<dbReference type="SUPFAM" id="SSF47459">
    <property type="entry name" value="HLH, helix-loop-helix DNA-binding domain"/>
    <property type="match status" value="1"/>
</dbReference>
<evidence type="ECO:0000313" key="14">
    <source>
        <dbReference type="EMBL" id="KAJ1106429.1"/>
    </source>
</evidence>
<feature type="modified residue" description="4-hydroxyproline" evidence="10">
    <location>
        <position position="534"/>
    </location>
</feature>
<feature type="region of interest" description="Disordered" evidence="11">
    <location>
        <begin position="1"/>
        <end position="21"/>
    </location>
</feature>